<accession>A0ABQ6QX33</accession>
<organism evidence="2 3">
    <name type="scientific">Corallococcus caeni</name>
    <dbReference type="NCBI Taxonomy" id="3082388"/>
    <lineage>
        <taxon>Bacteria</taxon>
        <taxon>Pseudomonadati</taxon>
        <taxon>Myxococcota</taxon>
        <taxon>Myxococcia</taxon>
        <taxon>Myxococcales</taxon>
        <taxon>Cystobacterineae</taxon>
        <taxon>Myxococcaceae</taxon>
        <taxon>Corallococcus</taxon>
    </lineage>
</organism>
<feature type="region of interest" description="Disordered" evidence="1">
    <location>
        <begin position="38"/>
        <end position="65"/>
    </location>
</feature>
<keyword evidence="3" id="KW-1185">Reference proteome</keyword>
<dbReference type="EMBL" id="BTTX01000004">
    <property type="protein sequence ID" value="GMU08204.1"/>
    <property type="molecule type" value="Genomic_DNA"/>
</dbReference>
<comment type="caution">
    <text evidence="2">The sequence shown here is derived from an EMBL/GenBank/DDBJ whole genome shotgun (WGS) entry which is preliminary data.</text>
</comment>
<proteinExistence type="predicted"/>
<dbReference type="Proteomes" id="UP001342631">
    <property type="component" value="Unassembled WGS sequence"/>
</dbReference>
<evidence type="ECO:0000256" key="1">
    <source>
        <dbReference type="SAM" id="MobiDB-lite"/>
    </source>
</evidence>
<sequence length="306" mass="32826">MMDAWKCEPQEFSVRSLSFRVTHLVSALVVLGGCERQEKPPAPAPAPVKASAPAPAPVAPSRSSTEAELRERLRCEALLGFSGLLAGQQEFFGEKDAWTADVTRLPSPAPCTDGSRVPTPDATWLAGCHFRYAVSVAGSAPDNSTFSVRAVGVGGLAEGLTYTLTHGYVDRQPVRVWPSELVLEECHGVRRPEGTPLPAPLCEGASNLKAFFASQKAYFGEKDRYSESAAQVGFAPEPCLDGTRAPVPDDTWIAGCRFIYRAEVSGTAPEQTFRLTARGMKGPVVERVLTLDSQYTWSPADPGCAP</sequence>
<dbReference type="PROSITE" id="PS51257">
    <property type="entry name" value="PROKAR_LIPOPROTEIN"/>
    <property type="match status" value="1"/>
</dbReference>
<evidence type="ECO:0000313" key="2">
    <source>
        <dbReference type="EMBL" id="GMU08204.1"/>
    </source>
</evidence>
<reference evidence="2 3" key="1">
    <citation type="journal article" date="2024" name="Arch. Microbiol.">
        <title>Corallococcus caeni sp. nov., a novel myxobacterium isolated from activated sludge.</title>
        <authorList>
            <person name="Tomita S."/>
            <person name="Nakai R."/>
            <person name="Kuroda K."/>
            <person name="Kurashita H."/>
            <person name="Hatamoto M."/>
            <person name="Yamaguchi T."/>
            <person name="Narihiro T."/>
        </authorList>
    </citation>
    <scope>NUCLEOTIDE SEQUENCE [LARGE SCALE GENOMIC DNA]</scope>
    <source>
        <strain evidence="2 3">NO1</strain>
    </source>
</reference>
<evidence type="ECO:0000313" key="3">
    <source>
        <dbReference type="Proteomes" id="UP001342631"/>
    </source>
</evidence>
<name>A0ABQ6QX33_9BACT</name>
<protein>
    <submittedName>
        <fullName evidence="2">Uncharacterized protein</fullName>
    </submittedName>
</protein>
<gene>
    <name evidence="2" type="ORF">ASNO1_44570</name>
</gene>